<keyword evidence="3" id="KW-1185">Reference proteome</keyword>
<proteinExistence type="predicted"/>
<feature type="region of interest" description="Disordered" evidence="1">
    <location>
        <begin position="95"/>
        <end position="154"/>
    </location>
</feature>
<dbReference type="EMBL" id="MU167254">
    <property type="protein sequence ID" value="KAG0146894.1"/>
    <property type="molecule type" value="Genomic_DNA"/>
</dbReference>
<reference evidence="2" key="1">
    <citation type="submission" date="2013-11" db="EMBL/GenBank/DDBJ databases">
        <title>Genome sequence of the fusiform rust pathogen reveals effectors for host alternation and coevolution with pine.</title>
        <authorList>
            <consortium name="DOE Joint Genome Institute"/>
            <person name="Smith K."/>
            <person name="Pendleton A."/>
            <person name="Kubisiak T."/>
            <person name="Anderson C."/>
            <person name="Salamov A."/>
            <person name="Aerts A."/>
            <person name="Riley R."/>
            <person name="Clum A."/>
            <person name="Lindquist E."/>
            <person name="Ence D."/>
            <person name="Campbell M."/>
            <person name="Kronenberg Z."/>
            <person name="Feau N."/>
            <person name="Dhillon B."/>
            <person name="Hamelin R."/>
            <person name="Burleigh J."/>
            <person name="Smith J."/>
            <person name="Yandell M."/>
            <person name="Nelson C."/>
            <person name="Grigoriev I."/>
            <person name="Davis J."/>
        </authorList>
    </citation>
    <scope>NUCLEOTIDE SEQUENCE</scope>
    <source>
        <strain evidence="2">G11</strain>
    </source>
</reference>
<feature type="compositionally biased region" description="Polar residues" evidence="1">
    <location>
        <begin position="135"/>
        <end position="151"/>
    </location>
</feature>
<sequence>MKQQQSLPKTHSNKVETPLLAVQTGSHHNDPIATSSAERIESQGQHPVPVQDPEAILKAARAKAQLEKKALRGDSKKPAEPVSVAQRDFKVAFQLDQFQFPPTESSAELGPGTSKKSRSPIPPDTLPALPDTESDSSIENKLNPTLNSPTELSPIPSPFLCPTDVRYPTDPPLLVPPKGNFGSNVPSTQFFTAPSALDVHEPPGSQTGKTSGMASQEDVRLLNDRFTRLETMLENLITNPENRRQVDQPTGIPHRIETVAAPPVRAVEEYSGSRLERVESILLTLAENQAWVVQQPGNQPTQPTVERDDIIHAVSLRGNEIPHLNGTA</sequence>
<feature type="region of interest" description="Disordered" evidence="1">
    <location>
        <begin position="24"/>
        <end position="83"/>
    </location>
</feature>
<accession>A0A9P6NJ18</accession>
<gene>
    <name evidence="2" type="ORF">CROQUDRAFT_92032</name>
</gene>
<organism evidence="2 3">
    <name type="scientific">Cronartium quercuum f. sp. fusiforme G11</name>
    <dbReference type="NCBI Taxonomy" id="708437"/>
    <lineage>
        <taxon>Eukaryota</taxon>
        <taxon>Fungi</taxon>
        <taxon>Dikarya</taxon>
        <taxon>Basidiomycota</taxon>
        <taxon>Pucciniomycotina</taxon>
        <taxon>Pucciniomycetes</taxon>
        <taxon>Pucciniales</taxon>
        <taxon>Coleosporiaceae</taxon>
        <taxon>Cronartium</taxon>
    </lineage>
</organism>
<dbReference type="AlphaFoldDB" id="A0A9P6NJ18"/>
<name>A0A9P6NJ18_9BASI</name>
<feature type="compositionally biased region" description="Polar residues" evidence="1">
    <location>
        <begin position="32"/>
        <end position="45"/>
    </location>
</feature>
<comment type="caution">
    <text evidence="2">The sequence shown here is derived from an EMBL/GenBank/DDBJ whole genome shotgun (WGS) entry which is preliminary data.</text>
</comment>
<protein>
    <submittedName>
        <fullName evidence="2">Uncharacterized protein</fullName>
    </submittedName>
</protein>
<dbReference type="Proteomes" id="UP000886653">
    <property type="component" value="Unassembled WGS sequence"/>
</dbReference>
<feature type="compositionally biased region" description="Polar residues" evidence="1">
    <location>
        <begin position="96"/>
        <end position="106"/>
    </location>
</feature>
<feature type="compositionally biased region" description="Basic and acidic residues" evidence="1">
    <location>
        <begin position="64"/>
        <end position="79"/>
    </location>
</feature>
<evidence type="ECO:0000313" key="2">
    <source>
        <dbReference type="EMBL" id="KAG0146894.1"/>
    </source>
</evidence>
<evidence type="ECO:0000256" key="1">
    <source>
        <dbReference type="SAM" id="MobiDB-lite"/>
    </source>
</evidence>
<evidence type="ECO:0000313" key="3">
    <source>
        <dbReference type="Proteomes" id="UP000886653"/>
    </source>
</evidence>